<feature type="compositionally biased region" description="Low complexity" evidence="1">
    <location>
        <begin position="120"/>
        <end position="157"/>
    </location>
</feature>
<dbReference type="RefSeq" id="WP_369779776.1">
    <property type="nucleotide sequence ID" value="NZ_CP165727.1"/>
</dbReference>
<evidence type="ECO:0000313" key="2">
    <source>
        <dbReference type="EMBL" id="XDV68213.1"/>
    </source>
</evidence>
<protein>
    <submittedName>
        <fullName evidence="2">DNA primase</fullName>
    </submittedName>
</protein>
<organism evidence="2">
    <name type="scientific">Streptomyces sp. R33</name>
    <dbReference type="NCBI Taxonomy" id="3238629"/>
    <lineage>
        <taxon>Bacteria</taxon>
        <taxon>Bacillati</taxon>
        <taxon>Actinomycetota</taxon>
        <taxon>Actinomycetes</taxon>
        <taxon>Kitasatosporales</taxon>
        <taxon>Streptomycetaceae</taxon>
        <taxon>Streptomyces</taxon>
    </lineage>
</organism>
<evidence type="ECO:0000256" key="1">
    <source>
        <dbReference type="SAM" id="MobiDB-lite"/>
    </source>
</evidence>
<dbReference type="AlphaFoldDB" id="A0AB39YG45"/>
<sequence>MNNRMAIGLAVGAGYVLGRTRKAKLALGLGALVMGRRLTPDAAAVGSYLGDRLGDHPGLKDLREQLREDLAGVGSAAFGALVDRQLEAVADRLHARTLGVQERLTSSGRAGSAERDGKPAARATSRATSKATSTSSSPSGSNGRSTSRSAGGSAGRARTAKRTGGRKAEAGGDG</sequence>
<dbReference type="EMBL" id="CP165727">
    <property type="protein sequence ID" value="XDV68213.1"/>
    <property type="molecule type" value="Genomic_DNA"/>
</dbReference>
<accession>A0AB39YG45</accession>
<gene>
    <name evidence="2" type="ORF">AB5J51_37420</name>
</gene>
<name>A0AB39YG45_9ACTN</name>
<proteinExistence type="predicted"/>
<feature type="region of interest" description="Disordered" evidence="1">
    <location>
        <begin position="99"/>
        <end position="174"/>
    </location>
</feature>
<reference evidence="2" key="1">
    <citation type="submission" date="2024-08" db="EMBL/GenBank/DDBJ databases">
        <authorList>
            <person name="Yu S.T."/>
        </authorList>
    </citation>
    <scope>NUCLEOTIDE SEQUENCE</scope>
    <source>
        <strain evidence="2">R33</strain>
    </source>
</reference>